<dbReference type="PANTHER" id="PTHR43413">
    <property type="entry name" value="TRANSCRIPTIONAL REGULATOR, ASNC FAMILY"/>
    <property type="match status" value="1"/>
</dbReference>
<evidence type="ECO:0000313" key="8">
    <source>
        <dbReference type="EMBL" id="TYO94997.1"/>
    </source>
</evidence>
<evidence type="ECO:0000259" key="6">
    <source>
        <dbReference type="Pfam" id="PF17805"/>
    </source>
</evidence>
<dbReference type="Proteomes" id="UP000323166">
    <property type="component" value="Unassembled WGS sequence"/>
</dbReference>
<evidence type="ECO:0000259" key="7">
    <source>
        <dbReference type="Pfam" id="PF22451"/>
    </source>
</evidence>
<keyword evidence="1" id="KW-0456">Lyase</keyword>
<dbReference type="InterPro" id="IPR040523">
    <property type="entry name" value="AsnC_trans_reg2"/>
</dbReference>
<reference evidence="8 9" key="1">
    <citation type="submission" date="2019-07" db="EMBL/GenBank/DDBJ databases">
        <title>Genomic Encyclopedia of Type Strains, Phase I: the one thousand microbial genomes (KMG-I) project.</title>
        <authorList>
            <person name="Kyrpides N."/>
        </authorList>
    </citation>
    <scope>NUCLEOTIDE SEQUENCE [LARGE SCALE GENOMIC DNA]</scope>
    <source>
        <strain evidence="8 9">DSM 6562</strain>
    </source>
</reference>
<dbReference type="AlphaFoldDB" id="A0A5S4ZQM5"/>
<dbReference type="SUPFAM" id="SSF46785">
    <property type="entry name" value="Winged helix' DNA-binding domain"/>
    <property type="match status" value="1"/>
</dbReference>
<proteinExistence type="inferred from homology"/>
<dbReference type="RefSeq" id="WP_166512016.1">
    <property type="nucleotide sequence ID" value="NZ_VNHM01000010.1"/>
</dbReference>
<dbReference type="InterPro" id="IPR036390">
    <property type="entry name" value="WH_DNA-bd_sf"/>
</dbReference>
<comment type="caution">
    <text evidence="8">The sequence shown here is derived from an EMBL/GenBank/DDBJ whole genome shotgun (WGS) entry which is preliminary data.</text>
</comment>
<accession>A0A5S4ZQM5</accession>
<protein>
    <recommendedName>
        <fullName evidence="4">siroheme decarboxylase</fullName>
        <ecNumber evidence="4">4.1.1.111</ecNumber>
    </recommendedName>
</protein>
<name>A0A5S4ZQM5_9FIRM</name>
<dbReference type="GO" id="GO:0016829">
    <property type="term" value="F:lyase activity"/>
    <property type="evidence" value="ECO:0007669"/>
    <property type="project" value="UniProtKB-KW"/>
</dbReference>
<dbReference type="InterPro" id="IPR053953">
    <property type="entry name" value="NirdL-like_HTH"/>
</dbReference>
<organism evidence="8 9">
    <name type="scientific">Desulfallas thermosapovorans DSM 6562</name>
    <dbReference type="NCBI Taxonomy" id="1121431"/>
    <lineage>
        <taxon>Bacteria</taxon>
        <taxon>Bacillati</taxon>
        <taxon>Bacillota</taxon>
        <taxon>Clostridia</taxon>
        <taxon>Eubacteriales</taxon>
        <taxon>Desulfallaceae</taxon>
        <taxon>Desulfallas</taxon>
    </lineage>
</organism>
<evidence type="ECO:0000313" key="9">
    <source>
        <dbReference type="Proteomes" id="UP000323166"/>
    </source>
</evidence>
<dbReference type="Pfam" id="PF22451">
    <property type="entry name" value="NirdL-like_HTH"/>
    <property type="match status" value="1"/>
</dbReference>
<sequence length="156" mass="17851">MLTELEKKIVRELQQGLPLVERPYQAIAQRIGLSEKELMIKINEMISNGMIRRFGAALRHQDLGFTANAMVVWDVPEERAATVGRLLAGLPEVTHCYQRPRQPGWPYTIFTVIHGQTRVQCEQLAKKMAEKTGVTNYKLLFSTAELKKSSMKYFID</sequence>
<gene>
    <name evidence="8" type="ORF">LX24_02014</name>
</gene>
<evidence type="ECO:0000256" key="1">
    <source>
        <dbReference type="ARBA" id="ARBA00023239"/>
    </source>
</evidence>
<dbReference type="EC" id="4.1.1.111" evidence="4"/>
<dbReference type="EMBL" id="VNHM01000010">
    <property type="protein sequence ID" value="TYO94997.1"/>
    <property type="molecule type" value="Genomic_DNA"/>
</dbReference>
<dbReference type="Pfam" id="PF17805">
    <property type="entry name" value="AsnC_trans_reg2"/>
    <property type="match status" value="1"/>
</dbReference>
<comment type="catalytic activity">
    <reaction evidence="5">
        <text>siroheme + 2 H(+) = 12,18-didecarboxysiroheme + 2 CO2</text>
        <dbReference type="Rhea" id="RHEA:19093"/>
        <dbReference type="ChEBI" id="CHEBI:15378"/>
        <dbReference type="ChEBI" id="CHEBI:16526"/>
        <dbReference type="ChEBI" id="CHEBI:60052"/>
        <dbReference type="ChEBI" id="CHEBI:140497"/>
        <dbReference type="EC" id="4.1.1.111"/>
    </reaction>
</comment>
<feature type="domain" description="Siroheme decarboxylase NirL-like HTH" evidence="7">
    <location>
        <begin position="6"/>
        <end position="52"/>
    </location>
</feature>
<feature type="domain" description="Siroheme decarboxylase AsnC-like ligand binding" evidence="6">
    <location>
        <begin position="63"/>
        <end position="147"/>
    </location>
</feature>
<dbReference type="PANTHER" id="PTHR43413:SF1">
    <property type="entry name" value="SIROHEME DECARBOXYLASE NIRL SUBUNIT"/>
    <property type="match status" value="1"/>
</dbReference>
<evidence type="ECO:0000256" key="3">
    <source>
        <dbReference type="ARBA" id="ARBA00023457"/>
    </source>
</evidence>
<keyword evidence="9" id="KW-1185">Reference proteome</keyword>
<comment type="pathway">
    <text evidence="2">Porphyrin-containing compound metabolism.</text>
</comment>
<comment type="similarity">
    <text evidence="3">Belongs to the Ahb/Nir family.</text>
</comment>
<evidence type="ECO:0000256" key="5">
    <source>
        <dbReference type="ARBA" id="ARBA00048470"/>
    </source>
</evidence>
<evidence type="ECO:0000256" key="2">
    <source>
        <dbReference type="ARBA" id="ARBA00023444"/>
    </source>
</evidence>
<dbReference type="InterPro" id="IPR050684">
    <property type="entry name" value="HTH-Siroheme_Decarb"/>
</dbReference>
<dbReference type="Gene3D" id="3.30.70.3460">
    <property type="match status" value="1"/>
</dbReference>
<evidence type="ECO:0000256" key="4">
    <source>
        <dbReference type="ARBA" id="ARBA00023471"/>
    </source>
</evidence>